<evidence type="ECO:0000313" key="2">
    <source>
        <dbReference type="Proteomes" id="UP000006559"/>
    </source>
</evidence>
<keyword evidence="1" id="KW-0614">Plasmid</keyword>
<accession>Q1WRC8</accession>
<evidence type="ECO:0008006" key="3">
    <source>
        <dbReference type="Google" id="ProtNLM"/>
    </source>
</evidence>
<dbReference type="EMBL" id="CP000234">
    <property type="protein sequence ID" value="ABE00570.1"/>
    <property type="molecule type" value="Genomic_DNA"/>
</dbReference>
<dbReference type="OrthoDB" id="162144at2"/>
<dbReference type="Pfam" id="PF11672">
    <property type="entry name" value="DUF3268"/>
    <property type="match status" value="1"/>
</dbReference>
<keyword evidence="2" id="KW-1185">Reference proteome</keyword>
<sequence>MSLKKIDDTINEDLDVEMIKILTQPIVPQSLHYITPRSIMGFTCWEDLKKKYRIIANHHCMICNRYVSHTPDDWLELHERYEYDYENRIQKLVGYVSICHECHMYIHQGLLQIQLTNSDISYEQYEKILNKGDSLLNKYHLEKEVDPGDSENWRLSYQGKLYQVGEEEGVPFEEEVNISQSIEVSHNLWQDERCPYCGGQVIQADDYDLRDRFYVDRFAIDTPYFNICTNCGAGTPLFMGNGELRAGILADEQVNLGRHYCFELFNQSWLKNVNGRVINKNYYRNLAKLAKLMKIPVEACNFYYFNLEDLRRAYKFMQTENWWRQETYGISRIFVNDDNQIEKVIFNDSTSIDNPGITGDNPGIPRAYVYFLNKELYKMAKDHGRKKLSEYIWNDNSLANADEVRTALEERGVHIE</sequence>
<dbReference type="PATRIC" id="fig|362948.14.peg.1881"/>
<dbReference type="InterPro" id="IPR021686">
    <property type="entry name" value="DUF3268"/>
</dbReference>
<dbReference type="KEGG" id="lsl:LSL_1765"/>
<dbReference type="HOGENOM" id="CLU_690363_0_0_9"/>
<dbReference type="Proteomes" id="UP000006559">
    <property type="component" value="Plasmid pMP118"/>
</dbReference>
<protein>
    <recommendedName>
        <fullName evidence="3">HNH endonuclease</fullName>
    </recommendedName>
</protein>
<organism evidence="1 2">
    <name type="scientific">Ligilactobacillus salivarius (strain UCC118)</name>
    <name type="common">Lactobacillus salivarius</name>
    <dbReference type="NCBI Taxonomy" id="362948"/>
    <lineage>
        <taxon>Bacteria</taxon>
        <taxon>Bacillati</taxon>
        <taxon>Bacillota</taxon>
        <taxon>Bacilli</taxon>
        <taxon>Lactobacillales</taxon>
        <taxon>Lactobacillaceae</taxon>
        <taxon>Ligilactobacillus</taxon>
    </lineage>
</organism>
<dbReference type="AlphaFoldDB" id="Q1WRC8"/>
<reference evidence="1 2" key="1">
    <citation type="journal article" date="2006" name="Proc. Natl. Acad. Sci. U.S.A.">
        <title>Multireplicon genome architecture of Lactobacillus salivarius.</title>
        <authorList>
            <person name="Claesson M.J."/>
            <person name="Li Y."/>
            <person name="Leahy S."/>
            <person name="Canchaya C."/>
            <person name="van Pijkeren J.P."/>
            <person name="Cerdeno-Tarraga A.M."/>
            <person name="Parkhill J."/>
            <person name="Flynn S."/>
            <person name="O'Sullivan G.C."/>
            <person name="Collins J.K."/>
            <person name="Higgins D."/>
            <person name="Shanahan F."/>
            <person name="Fitzgerald G.F."/>
            <person name="van Sinderen D."/>
            <person name="O'Toole P.W."/>
        </authorList>
    </citation>
    <scope>NUCLEOTIDE SEQUENCE [LARGE SCALE GENOMIC DNA]</scope>
    <source>
        <strain evidence="1 2">UCC118</strain>
    </source>
</reference>
<proteinExistence type="predicted"/>
<dbReference type="RefSeq" id="WP_011476571.1">
    <property type="nucleotide sequence ID" value="NC_007930.1"/>
</dbReference>
<geneLocation type="plasmid" evidence="1 2">
    <name>pMP118</name>
</geneLocation>
<name>Q1WRC8_LIGS1</name>
<evidence type="ECO:0000313" key="1">
    <source>
        <dbReference type="EMBL" id="ABE00570.1"/>
    </source>
</evidence>
<gene>
    <name evidence="1" type="ordered locus">LSL_1765</name>
</gene>